<dbReference type="HOGENOM" id="CLU_1652025_0_0_1"/>
<proteinExistence type="predicted"/>
<reference evidence="5" key="1">
    <citation type="journal article" date="2013" name="Mol. Plant Microbe Interact.">
        <title>Global aspects of pacC regulation of pathogenicity genes in Colletotrichum gloeosporioides as revealed by transcriptome analysis.</title>
        <authorList>
            <person name="Alkan N."/>
            <person name="Meng X."/>
            <person name="Friedlander G."/>
            <person name="Reuveni E."/>
            <person name="Sukno S."/>
            <person name="Sherman A."/>
            <person name="Thon M."/>
            <person name="Fluhr R."/>
            <person name="Prusky D."/>
        </authorList>
    </citation>
    <scope>NUCLEOTIDE SEQUENCE [LARGE SCALE GENOMIC DNA]</scope>
    <source>
        <strain evidence="5">Cg-14</strain>
    </source>
</reference>
<sequence length="160" mass="19274">MDPSQWRDYYSDLGVRATATSQEIRRAFMALAKTTHPDKKAPGDRSDSSEFRKVREAFEFLKDPAKRDRYDTTYRDSKRSYERHRQWQGADAQRQAEAKAPQETDEEDQRREEAKQRREDQRQQREEARRQAKRGKTQRQRAARRKAKKEQRDAEQREAR</sequence>
<feature type="region of interest" description="Disordered" evidence="2">
    <location>
        <begin position="32"/>
        <end position="160"/>
    </location>
</feature>
<dbReference type="SMART" id="SM00271">
    <property type="entry name" value="DnaJ"/>
    <property type="match status" value="1"/>
</dbReference>
<dbReference type="PANTHER" id="PTHR44145:SF3">
    <property type="entry name" value="DNAJ HOMOLOG SUBFAMILY A MEMBER 3, MITOCHONDRIAL"/>
    <property type="match status" value="1"/>
</dbReference>
<accession>T0KQJ0</accession>
<evidence type="ECO:0000256" key="2">
    <source>
        <dbReference type="SAM" id="MobiDB-lite"/>
    </source>
</evidence>
<dbReference type="AlphaFoldDB" id="T0KQJ0"/>
<dbReference type="InterPro" id="IPR018253">
    <property type="entry name" value="DnaJ_domain_CS"/>
</dbReference>
<dbReference type="OMA" id="MESTDSW"/>
<comment type="caution">
    <text evidence="4">The sequence shown here is derived from an EMBL/GenBank/DDBJ whole genome shotgun (WGS) entry which is preliminary data.</text>
</comment>
<gene>
    <name evidence="4" type="ORF">CGLO_05840</name>
</gene>
<organism evidence="4 5">
    <name type="scientific">Colletotrichum gloeosporioides (strain Cg-14)</name>
    <name type="common">Anthracnose fungus</name>
    <name type="synonym">Glomerella cingulata</name>
    <dbReference type="NCBI Taxonomy" id="1237896"/>
    <lineage>
        <taxon>Eukaryota</taxon>
        <taxon>Fungi</taxon>
        <taxon>Dikarya</taxon>
        <taxon>Ascomycota</taxon>
        <taxon>Pezizomycotina</taxon>
        <taxon>Sordariomycetes</taxon>
        <taxon>Hypocreomycetidae</taxon>
        <taxon>Glomerellales</taxon>
        <taxon>Glomerellaceae</taxon>
        <taxon>Colletotrichum</taxon>
        <taxon>Colletotrichum gloeosporioides species complex</taxon>
    </lineage>
</organism>
<dbReference type="PROSITE" id="PS00636">
    <property type="entry name" value="DNAJ_1"/>
    <property type="match status" value="1"/>
</dbReference>
<dbReference type="Proteomes" id="UP000015530">
    <property type="component" value="Unassembled WGS sequence"/>
</dbReference>
<dbReference type="SUPFAM" id="SSF46565">
    <property type="entry name" value="Chaperone J-domain"/>
    <property type="match status" value="1"/>
</dbReference>
<dbReference type="InterPro" id="IPR051938">
    <property type="entry name" value="Apopto_cytoskel_mod"/>
</dbReference>
<feature type="domain" description="J" evidence="3">
    <location>
        <begin position="8"/>
        <end position="74"/>
    </location>
</feature>
<dbReference type="Gene3D" id="1.10.287.110">
    <property type="entry name" value="DnaJ domain"/>
    <property type="match status" value="1"/>
</dbReference>
<dbReference type="EMBL" id="AMYD01001162">
    <property type="protein sequence ID" value="EQB54344.1"/>
    <property type="molecule type" value="Genomic_DNA"/>
</dbReference>
<dbReference type="OrthoDB" id="10250354at2759"/>
<dbReference type="InterPro" id="IPR036869">
    <property type="entry name" value="J_dom_sf"/>
</dbReference>
<feature type="compositionally biased region" description="Basic and acidic residues" evidence="2">
    <location>
        <begin position="35"/>
        <end position="85"/>
    </location>
</feature>
<feature type="compositionally biased region" description="Basic and acidic residues" evidence="2">
    <location>
        <begin position="150"/>
        <end position="160"/>
    </location>
</feature>
<name>T0KQJ0_COLGC</name>
<dbReference type="CDD" id="cd06257">
    <property type="entry name" value="DnaJ"/>
    <property type="match status" value="1"/>
</dbReference>
<evidence type="ECO:0000256" key="1">
    <source>
        <dbReference type="ARBA" id="ARBA00023186"/>
    </source>
</evidence>
<dbReference type="InterPro" id="IPR001623">
    <property type="entry name" value="DnaJ_domain"/>
</dbReference>
<keyword evidence="1" id="KW-0143">Chaperone</keyword>
<dbReference type="PRINTS" id="PR00625">
    <property type="entry name" value="JDOMAIN"/>
</dbReference>
<evidence type="ECO:0000259" key="3">
    <source>
        <dbReference type="PROSITE" id="PS50076"/>
    </source>
</evidence>
<feature type="compositionally biased region" description="Basic residues" evidence="2">
    <location>
        <begin position="131"/>
        <end position="149"/>
    </location>
</feature>
<protein>
    <submittedName>
        <fullName evidence="4">DnaJ domain-containing protein</fullName>
    </submittedName>
</protein>
<dbReference type="PROSITE" id="PS50076">
    <property type="entry name" value="DNAJ_2"/>
    <property type="match status" value="1"/>
</dbReference>
<evidence type="ECO:0000313" key="4">
    <source>
        <dbReference type="EMBL" id="EQB54344.1"/>
    </source>
</evidence>
<dbReference type="Pfam" id="PF00226">
    <property type="entry name" value="DnaJ"/>
    <property type="match status" value="1"/>
</dbReference>
<evidence type="ECO:0000313" key="5">
    <source>
        <dbReference type="Proteomes" id="UP000015530"/>
    </source>
</evidence>
<dbReference type="STRING" id="1237896.T0KQJ0"/>
<dbReference type="PANTHER" id="PTHR44145">
    <property type="entry name" value="DNAJ HOMOLOG SUBFAMILY A MEMBER 3, MITOCHONDRIAL"/>
    <property type="match status" value="1"/>
</dbReference>
<feature type="compositionally biased region" description="Basic and acidic residues" evidence="2">
    <location>
        <begin position="94"/>
        <end position="130"/>
    </location>
</feature>